<dbReference type="InterPro" id="IPR010998">
    <property type="entry name" value="Integrase_recombinase_N"/>
</dbReference>
<comment type="caution">
    <text evidence="7">The sequence shown here is derived from an EMBL/GenBank/DDBJ whole genome shotgun (WGS) entry which is preliminary data.</text>
</comment>
<dbReference type="GO" id="GO:0015074">
    <property type="term" value="P:DNA integration"/>
    <property type="evidence" value="ECO:0007669"/>
    <property type="project" value="UniProtKB-KW"/>
</dbReference>
<dbReference type="CDD" id="cd01189">
    <property type="entry name" value="INT_ICEBs1_C_like"/>
    <property type="match status" value="1"/>
</dbReference>
<dbReference type="Pfam" id="PF00589">
    <property type="entry name" value="Phage_integrase"/>
    <property type="match status" value="1"/>
</dbReference>
<dbReference type="PANTHER" id="PTHR30349">
    <property type="entry name" value="PHAGE INTEGRASE-RELATED"/>
    <property type="match status" value="1"/>
</dbReference>
<feature type="domain" description="Tyr recombinase" evidence="5">
    <location>
        <begin position="195"/>
        <end position="392"/>
    </location>
</feature>
<dbReference type="Proteomes" id="UP001144313">
    <property type="component" value="Unassembled WGS sequence"/>
</dbReference>
<dbReference type="InterPro" id="IPR044068">
    <property type="entry name" value="CB"/>
</dbReference>
<keyword evidence="8" id="KW-1185">Reference proteome</keyword>
<dbReference type="PANTHER" id="PTHR30349:SF91">
    <property type="entry name" value="INTA PROTEIN"/>
    <property type="match status" value="1"/>
</dbReference>
<protein>
    <submittedName>
        <fullName evidence="7">Site-specific integrase</fullName>
    </submittedName>
</protein>
<evidence type="ECO:0000313" key="8">
    <source>
        <dbReference type="Proteomes" id="UP001144313"/>
    </source>
</evidence>
<evidence type="ECO:0000256" key="3">
    <source>
        <dbReference type="ARBA" id="ARBA00023172"/>
    </source>
</evidence>
<feature type="domain" description="Core-binding (CB)" evidence="6">
    <location>
        <begin position="61"/>
        <end position="174"/>
    </location>
</feature>
<reference evidence="7" key="1">
    <citation type="submission" date="2022-12" db="EMBL/GenBank/DDBJ databases">
        <title>Reference genome sequencing for broad-spectrum identification of bacterial and archaeal isolates by mass spectrometry.</title>
        <authorList>
            <person name="Sekiguchi Y."/>
            <person name="Tourlousse D.M."/>
        </authorList>
    </citation>
    <scope>NUCLEOTIDE SEQUENCE</scope>
    <source>
        <strain evidence="7">LLR39Z86</strain>
    </source>
</reference>
<evidence type="ECO:0000259" key="6">
    <source>
        <dbReference type="PROSITE" id="PS51900"/>
    </source>
</evidence>
<dbReference type="Gene3D" id="1.10.443.10">
    <property type="entry name" value="Intergrase catalytic core"/>
    <property type="match status" value="1"/>
</dbReference>
<accession>A0A9W6G4K4</accession>
<dbReference type="PROSITE" id="PS51900">
    <property type="entry name" value="CB"/>
    <property type="match status" value="1"/>
</dbReference>
<organism evidence="7 8">
    <name type="scientific">Glycomyces algeriensis</name>
    <dbReference type="NCBI Taxonomy" id="256037"/>
    <lineage>
        <taxon>Bacteria</taxon>
        <taxon>Bacillati</taxon>
        <taxon>Actinomycetota</taxon>
        <taxon>Actinomycetes</taxon>
        <taxon>Glycomycetales</taxon>
        <taxon>Glycomycetaceae</taxon>
        <taxon>Glycomyces</taxon>
    </lineage>
</organism>
<evidence type="ECO:0000313" key="7">
    <source>
        <dbReference type="EMBL" id="GLI40909.1"/>
    </source>
</evidence>
<dbReference type="InterPro" id="IPR004107">
    <property type="entry name" value="Integrase_SAM-like_N"/>
</dbReference>
<keyword evidence="1" id="KW-0229">DNA integration</keyword>
<dbReference type="GO" id="GO:0003677">
    <property type="term" value="F:DNA binding"/>
    <property type="evidence" value="ECO:0007669"/>
    <property type="project" value="UniProtKB-UniRule"/>
</dbReference>
<dbReference type="RefSeq" id="WP_270118159.1">
    <property type="nucleotide sequence ID" value="NZ_BAAAOL010000016.1"/>
</dbReference>
<keyword evidence="3" id="KW-0233">DNA recombination</keyword>
<evidence type="ECO:0000259" key="5">
    <source>
        <dbReference type="PROSITE" id="PS51898"/>
    </source>
</evidence>
<dbReference type="GO" id="GO:0006310">
    <property type="term" value="P:DNA recombination"/>
    <property type="evidence" value="ECO:0007669"/>
    <property type="project" value="UniProtKB-KW"/>
</dbReference>
<dbReference type="InterPro" id="IPR050090">
    <property type="entry name" value="Tyrosine_recombinase_XerCD"/>
</dbReference>
<dbReference type="EMBL" id="BSDT01000001">
    <property type="protein sequence ID" value="GLI40909.1"/>
    <property type="molecule type" value="Genomic_DNA"/>
</dbReference>
<dbReference type="InterPro" id="IPR011010">
    <property type="entry name" value="DNA_brk_join_enz"/>
</dbReference>
<proteinExistence type="predicted"/>
<dbReference type="InterPro" id="IPR002104">
    <property type="entry name" value="Integrase_catalytic"/>
</dbReference>
<dbReference type="SUPFAM" id="SSF56349">
    <property type="entry name" value="DNA breaking-rejoining enzymes"/>
    <property type="match status" value="1"/>
</dbReference>
<evidence type="ECO:0000256" key="4">
    <source>
        <dbReference type="PROSITE-ProRule" id="PRU01248"/>
    </source>
</evidence>
<gene>
    <name evidence="7" type="ORF">GALLR39Z86_07590</name>
</gene>
<dbReference type="AlphaFoldDB" id="A0A9W6G4K4"/>
<keyword evidence="2 4" id="KW-0238">DNA-binding</keyword>
<dbReference type="Gene3D" id="1.10.150.130">
    <property type="match status" value="1"/>
</dbReference>
<dbReference type="InterPro" id="IPR013762">
    <property type="entry name" value="Integrase-like_cat_sf"/>
</dbReference>
<evidence type="ECO:0000256" key="1">
    <source>
        <dbReference type="ARBA" id="ARBA00022908"/>
    </source>
</evidence>
<dbReference type="PROSITE" id="PS51898">
    <property type="entry name" value="TYR_RECOMBINASE"/>
    <property type="match status" value="1"/>
</dbReference>
<name>A0A9W6G4K4_9ACTN</name>
<evidence type="ECO:0000256" key="2">
    <source>
        <dbReference type="ARBA" id="ARBA00023125"/>
    </source>
</evidence>
<sequence>MSKRGNGEGSIYPHGNGYAAYVWVTTPAGVKKRKYVYGPTREAVHGKWLDLHQAAARGAVETKSKTVEQYLHAWLAEVIRPNREPKTYDGYERFIRLHIVPWLGKKKLDRLSARDIQQWANKLATVCQCCQQGVDELRTPHKCCAKGTCCRKVLSARSISDARTVLRSALSQAVTDELVSVNRAMQIRLPSGRKRRKKSWGTDEARRFLEHVRPDPHYAAYLLVLAMGLRKGEVLGLTWDSLDLDEGVLEPQWQLQRVMGELIHKRKAKTEESENALPMPDLCVKALRERRERQLRDRAKADVWHDSDLVFTTRYGTAIEPRNFHRYFVNHLEAAGLPRISVHDARRTCSSLLVDLDVHPRVIMAIMRHSDFKMTMEVYAQASDKATREALRKLSESFESED</sequence>
<dbReference type="Pfam" id="PF14659">
    <property type="entry name" value="Phage_int_SAM_3"/>
    <property type="match status" value="1"/>
</dbReference>